<feature type="transmembrane region" description="Helical" evidence="1">
    <location>
        <begin position="67"/>
        <end position="91"/>
    </location>
</feature>
<name>A0A4V2PAY4_9NOCA</name>
<dbReference type="EMBL" id="SMFR01000003">
    <property type="protein sequence ID" value="TCJ95345.1"/>
    <property type="molecule type" value="Genomic_DNA"/>
</dbReference>
<feature type="transmembrane region" description="Helical" evidence="1">
    <location>
        <begin position="31"/>
        <end position="55"/>
    </location>
</feature>
<keyword evidence="1" id="KW-1133">Transmembrane helix</keyword>
<keyword evidence="1" id="KW-0812">Transmembrane</keyword>
<comment type="caution">
    <text evidence="2">The sequence shown here is derived from an EMBL/GenBank/DDBJ whole genome shotgun (WGS) entry which is preliminary data.</text>
</comment>
<evidence type="ECO:0000256" key="1">
    <source>
        <dbReference type="SAM" id="Phobius"/>
    </source>
</evidence>
<dbReference type="AlphaFoldDB" id="A0A4V2PAY4"/>
<accession>A0A4V2PAY4</accession>
<proteinExistence type="predicted"/>
<sequence length="108" mass="11108">MATVTQPSGPHAMMSRHDFSAAKTVMTPSSLVTLGLLLLIPVFITAGPILATALIARYDGVGWSGGVVFGVIAAVVVMSVLASALAFRLAWRRGSAAARPPFGSSLAR</sequence>
<evidence type="ECO:0000313" key="3">
    <source>
        <dbReference type="Proteomes" id="UP000294856"/>
    </source>
</evidence>
<organism evidence="2 3">
    <name type="scientific">Nocardia alba</name>
    <dbReference type="NCBI Taxonomy" id="225051"/>
    <lineage>
        <taxon>Bacteria</taxon>
        <taxon>Bacillati</taxon>
        <taxon>Actinomycetota</taxon>
        <taxon>Actinomycetes</taxon>
        <taxon>Mycobacteriales</taxon>
        <taxon>Nocardiaceae</taxon>
        <taxon>Nocardia</taxon>
    </lineage>
</organism>
<gene>
    <name evidence="2" type="ORF">DFR71_4260</name>
</gene>
<keyword evidence="3" id="KW-1185">Reference proteome</keyword>
<evidence type="ECO:0000313" key="2">
    <source>
        <dbReference type="EMBL" id="TCJ95345.1"/>
    </source>
</evidence>
<dbReference type="Proteomes" id="UP000294856">
    <property type="component" value="Unassembled WGS sequence"/>
</dbReference>
<keyword evidence="1" id="KW-0472">Membrane</keyword>
<protein>
    <submittedName>
        <fullName evidence="2">Uncharacterized protein</fullName>
    </submittedName>
</protein>
<reference evidence="2 3" key="1">
    <citation type="submission" date="2019-03" db="EMBL/GenBank/DDBJ databases">
        <title>Genomic Encyclopedia of Type Strains, Phase IV (KMG-IV): sequencing the most valuable type-strain genomes for metagenomic binning, comparative biology and taxonomic classification.</title>
        <authorList>
            <person name="Goeker M."/>
        </authorList>
    </citation>
    <scope>NUCLEOTIDE SEQUENCE [LARGE SCALE GENOMIC DNA]</scope>
    <source>
        <strain evidence="2 3">DSM 44684</strain>
    </source>
</reference>